<reference evidence="5" key="1">
    <citation type="journal article" date="2019" name="Int. J. Syst. Evol. Microbiol.">
        <title>The Global Catalogue of Microorganisms (GCM) 10K type strain sequencing project: providing services to taxonomists for standard genome sequencing and annotation.</title>
        <authorList>
            <consortium name="The Broad Institute Genomics Platform"/>
            <consortium name="The Broad Institute Genome Sequencing Center for Infectious Disease"/>
            <person name="Wu L."/>
            <person name="Ma J."/>
        </authorList>
    </citation>
    <scope>NUCLEOTIDE SEQUENCE [LARGE SCALE GENOMIC DNA]</scope>
    <source>
        <strain evidence="5">XZYJ18</strain>
    </source>
</reference>
<dbReference type="PANTHER" id="PTHR34473:SF3">
    <property type="entry name" value="TRANSMEMBRANE PROTEIN-RELATED"/>
    <property type="match status" value="1"/>
</dbReference>
<dbReference type="PANTHER" id="PTHR34473">
    <property type="entry name" value="UPF0699 TRANSMEMBRANE PROTEIN YDBS"/>
    <property type="match status" value="1"/>
</dbReference>
<keyword evidence="2" id="KW-0472">Membrane</keyword>
<protein>
    <submittedName>
        <fullName evidence="4">PH domain-containing protein</fullName>
    </submittedName>
</protein>
<keyword evidence="5" id="KW-1185">Reference proteome</keyword>
<dbReference type="Proteomes" id="UP001595923">
    <property type="component" value="Unassembled WGS sequence"/>
</dbReference>
<feature type="compositionally biased region" description="Gly residues" evidence="1">
    <location>
        <begin position="77"/>
        <end position="93"/>
    </location>
</feature>
<dbReference type="RefSeq" id="WP_378576491.1">
    <property type="nucleotide sequence ID" value="NZ_JBHSFQ010000018.1"/>
</dbReference>
<gene>
    <name evidence="4" type="ORF">ACFO4E_18565</name>
</gene>
<evidence type="ECO:0000313" key="4">
    <source>
        <dbReference type="EMBL" id="MFC4563867.1"/>
    </source>
</evidence>
<feature type="transmembrane region" description="Helical" evidence="2">
    <location>
        <begin position="147"/>
        <end position="167"/>
    </location>
</feature>
<dbReference type="Pfam" id="PF03703">
    <property type="entry name" value="bPH_2"/>
    <property type="match status" value="1"/>
</dbReference>
<sequence length="283" mass="28412">MEFAASDPTAPGTAPGDDSGTASGSDEGMVTAPAGEHPPAGDSGEPGPRGPVIAPADDGAPRDPGGSRFGADPANSGGSGLGADPADGGGPGLGADPADSGEPGLAARPGDGGQTAVSPDTVAAAFAAPAGTEWNRVSPMLALYRRLILLAALVPVAALGAGVLWMWSWVLAVAWVVLAVAAGAGGWPAASTVWRSWGYAEGRTDFYLTYGVVVRQLVVIPYGRMQVVDVTSNLLEQALGMATVRVRTAATTADTRIPGLRLDDAVVLRDRLAARSETFSTGL</sequence>
<dbReference type="InterPro" id="IPR005182">
    <property type="entry name" value="YdbS-like_PH"/>
</dbReference>
<name>A0ABV9DYR4_9ACTN</name>
<accession>A0ABV9DYR4</accession>
<evidence type="ECO:0000313" key="5">
    <source>
        <dbReference type="Proteomes" id="UP001595923"/>
    </source>
</evidence>
<feature type="region of interest" description="Disordered" evidence="1">
    <location>
        <begin position="1"/>
        <end position="117"/>
    </location>
</feature>
<keyword evidence="2" id="KW-0812">Transmembrane</keyword>
<feature type="domain" description="YdbS-like PH" evidence="3">
    <location>
        <begin position="194"/>
        <end position="271"/>
    </location>
</feature>
<keyword evidence="2" id="KW-1133">Transmembrane helix</keyword>
<proteinExistence type="predicted"/>
<feature type="transmembrane region" description="Helical" evidence="2">
    <location>
        <begin position="173"/>
        <end position="194"/>
    </location>
</feature>
<dbReference type="EMBL" id="JBHSFQ010000018">
    <property type="protein sequence ID" value="MFC4563867.1"/>
    <property type="molecule type" value="Genomic_DNA"/>
</dbReference>
<evidence type="ECO:0000256" key="2">
    <source>
        <dbReference type="SAM" id="Phobius"/>
    </source>
</evidence>
<evidence type="ECO:0000259" key="3">
    <source>
        <dbReference type="Pfam" id="PF03703"/>
    </source>
</evidence>
<comment type="caution">
    <text evidence="4">The sequence shown here is derived from an EMBL/GenBank/DDBJ whole genome shotgun (WGS) entry which is preliminary data.</text>
</comment>
<evidence type="ECO:0000256" key="1">
    <source>
        <dbReference type="SAM" id="MobiDB-lite"/>
    </source>
</evidence>
<organism evidence="4 5">
    <name type="scientific">Nocardiopsis mangrovi</name>
    <dbReference type="NCBI Taxonomy" id="1179818"/>
    <lineage>
        <taxon>Bacteria</taxon>
        <taxon>Bacillati</taxon>
        <taxon>Actinomycetota</taxon>
        <taxon>Actinomycetes</taxon>
        <taxon>Streptosporangiales</taxon>
        <taxon>Nocardiopsidaceae</taxon>
        <taxon>Nocardiopsis</taxon>
    </lineage>
</organism>